<dbReference type="Pfam" id="PF13304">
    <property type="entry name" value="AAA_21"/>
    <property type="match status" value="1"/>
</dbReference>
<protein>
    <recommendedName>
        <fullName evidence="1">ATPase AAA-type core domain-containing protein</fullName>
    </recommendedName>
</protein>
<dbReference type="InterPro" id="IPR027417">
    <property type="entry name" value="P-loop_NTPase"/>
</dbReference>
<dbReference type="PANTHER" id="PTHR40396:SF1">
    <property type="entry name" value="ATPASE AAA-TYPE CORE DOMAIN-CONTAINING PROTEIN"/>
    <property type="match status" value="1"/>
</dbReference>
<dbReference type="AlphaFoldDB" id="A0AB37A0X0"/>
<gene>
    <name evidence="2" type="ORF">B0F89_10112</name>
</gene>
<proteinExistence type="predicted"/>
<reference evidence="2 3" key="1">
    <citation type="submission" date="2018-02" db="EMBL/GenBank/DDBJ databases">
        <title>Subsurface microbial communities from deep shales in Ohio and West Virginia, USA.</title>
        <authorList>
            <person name="Wrighton K."/>
        </authorList>
    </citation>
    <scope>NUCLEOTIDE SEQUENCE [LARGE SCALE GENOMIC DNA]</scope>
    <source>
        <strain evidence="2 3">MARC-MIP3H16</strain>
    </source>
</reference>
<dbReference type="EMBL" id="PTIW01000001">
    <property type="protein sequence ID" value="PPK62814.1"/>
    <property type="molecule type" value="Genomic_DNA"/>
</dbReference>
<evidence type="ECO:0000313" key="2">
    <source>
        <dbReference type="EMBL" id="PPK62814.1"/>
    </source>
</evidence>
<feature type="domain" description="ATPase AAA-type core" evidence="1">
    <location>
        <begin position="50"/>
        <end position="364"/>
    </location>
</feature>
<name>A0AB37A0X0_9BACT</name>
<dbReference type="InterPro" id="IPR003959">
    <property type="entry name" value="ATPase_AAA_core"/>
</dbReference>
<sequence length="425" mass="49296">MLVDFKVKNFRSIKEEQLLSMVASSQKEFVDTHTFLPTTSKNLSLVKTAAIYGANAAGKSNILKALDAMQDIVLESASKYQRGDKIPVKPFLFDNEVNEPTEFEINFIYEGIRYQYGFATTSVRITEEWLIVYPKTRPQNWFARAYDEETKEYKWQFGDKLTGQKQVWKDSTRSNALFLSTAVSLNSEQLKPVFDWFADKLKITGVSGWNPLFTMRMCADDSYKKEILKFLKTADMDIEDIEVEKEDFDASKLPEDMPAEIREDIIKEMKGKEVIKEAKFYHLDNYGKKIALDFDDESDGTRKLFSFIGPWIDSLENGNVLIIDELHDNFHPLMVKFLIEMFHNKDMNKSDAQLIFTTHETSVLNQDTFRRDQIWFCEKQNRATKLYPLTDFSPRKGVEDLEKGYLSGRYGALPFFQDISMAMGK</sequence>
<dbReference type="RefSeq" id="WP_104411524.1">
    <property type="nucleotide sequence ID" value="NZ_PTIW01000001.1"/>
</dbReference>
<accession>A0AB37A0X0</accession>
<dbReference type="GO" id="GO:0005524">
    <property type="term" value="F:ATP binding"/>
    <property type="evidence" value="ECO:0007669"/>
    <property type="project" value="InterPro"/>
</dbReference>
<dbReference type="PANTHER" id="PTHR40396">
    <property type="entry name" value="ATPASE-LIKE PROTEIN"/>
    <property type="match status" value="1"/>
</dbReference>
<dbReference type="Proteomes" id="UP000239861">
    <property type="component" value="Unassembled WGS sequence"/>
</dbReference>
<dbReference type="SUPFAM" id="SSF52540">
    <property type="entry name" value="P-loop containing nucleoside triphosphate hydrolases"/>
    <property type="match status" value="1"/>
</dbReference>
<organism evidence="2 3">
    <name type="scientific">Malaciobacter marinus</name>
    <dbReference type="NCBI Taxonomy" id="505249"/>
    <lineage>
        <taxon>Bacteria</taxon>
        <taxon>Pseudomonadati</taxon>
        <taxon>Campylobacterota</taxon>
        <taxon>Epsilonproteobacteria</taxon>
        <taxon>Campylobacterales</taxon>
        <taxon>Arcobacteraceae</taxon>
        <taxon>Malaciobacter</taxon>
    </lineage>
</organism>
<dbReference type="GO" id="GO:0016887">
    <property type="term" value="F:ATP hydrolysis activity"/>
    <property type="evidence" value="ECO:0007669"/>
    <property type="project" value="InterPro"/>
</dbReference>
<comment type="caution">
    <text evidence="2">The sequence shown here is derived from an EMBL/GenBank/DDBJ whole genome shotgun (WGS) entry which is preliminary data.</text>
</comment>
<evidence type="ECO:0000313" key="3">
    <source>
        <dbReference type="Proteomes" id="UP000239861"/>
    </source>
</evidence>
<dbReference type="Gene3D" id="3.40.50.300">
    <property type="entry name" value="P-loop containing nucleotide triphosphate hydrolases"/>
    <property type="match status" value="1"/>
</dbReference>
<evidence type="ECO:0000259" key="1">
    <source>
        <dbReference type="Pfam" id="PF13304"/>
    </source>
</evidence>